<organism evidence="2 3">
    <name type="scientific">Lepraria finkii</name>
    <dbReference type="NCBI Taxonomy" id="1340010"/>
    <lineage>
        <taxon>Eukaryota</taxon>
        <taxon>Fungi</taxon>
        <taxon>Dikarya</taxon>
        <taxon>Ascomycota</taxon>
        <taxon>Pezizomycotina</taxon>
        <taxon>Lecanoromycetes</taxon>
        <taxon>OSLEUM clade</taxon>
        <taxon>Lecanoromycetidae</taxon>
        <taxon>Lecanorales</taxon>
        <taxon>Lecanorineae</taxon>
        <taxon>Stereocaulaceae</taxon>
        <taxon>Lepraria</taxon>
    </lineage>
</organism>
<comment type="caution">
    <text evidence="2">The sequence shown here is derived from an EMBL/GenBank/DDBJ whole genome shotgun (WGS) entry which is preliminary data.</text>
</comment>
<gene>
    <name evidence="2" type="ORF">ABVK25_003039</name>
</gene>
<name>A0ABR4BFM5_9LECA</name>
<reference evidence="2 3" key="1">
    <citation type="submission" date="2024-09" db="EMBL/GenBank/DDBJ databases">
        <title>Rethinking Asexuality: The Enigmatic Case of Functional Sexual Genes in Lepraria (Stereocaulaceae).</title>
        <authorList>
            <person name="Doellman M."/>
            <person name="Sun Y."/>
            <person name="Barcenas-Pena A."/>
            <person name="Lumbsch H.T."/>
            <person name="Grewe F."/>
        </authorList>
    </citation>
    <scope>NUCLEOTIDE SEQUENCE [LARGE SCALE GENOMIC DNA]</scope>
    <source>
        <strain evidence="2 3">Grewe 0041</strain>
    </source>
</reference>
<evidence type="ECO:0000313" key="2">
    <source>
        <dbReference type="EMBL" id="KAL2056645.1"/>
    </source>
</evidence>
<keyword evidence="3" id="KW-1185">Reference proteome</keyword>
<protein>
    <submittedName>
        <fullName evidence="2">Uncharacterized protein</fullName>
    </submittedName>
</protein>
<dbReference type="EMBL" id="JBHFEH010000007">
    <property type="protein sequence ID" value="KAL2056645.1"/>
    <property type="molecule type" value="Genomic_DNA"/>
</dbReference>
<feature type="region of interest" description="Disordered" evidence="1">
    <location>
        <begin position="1"/>
        <end position="26"/>
    </location>
</feature>
<accession>A0ABR4BFM5</accession>
<dbReference type="Proteomes" id="UP001590951">
    <property type="component" value="Unassembled WGS sequence"/>
</dbReference>
<proteinExistence type="predicted"/>
<sequence length="77" mass="8302">MPSSSNFLPPLPATTYVPPKGSRARRALASPNRPLVDAPVGDQIMPTDEMVKAFASKRRIACPNTKNAFLPPAVLEE</sequence>
<evidence type="ECO:0000256" key="1">
    <source>
        <dbReference type="SAM" id="MobiDB-lite"/>
    </source>
</evidence>
<evidence type="ECO:0000313" key="3">
    <source>
        <dbReference type="Proteomes" id="UP001590951"/>
    </source>
</evidence>